<proteinExistence type="predicted"/>
<organism evidence="1 2">
    <name type="scientific">Pseudonocardia abyssalis</name>
    <dbReference type="NCBI Taxonomy" id="2792008"/>
    <lineage>
        <taxon>Bacteria</taxon>
        <taxon>Bacillati</taxon>
        <taxon>Actinomycetota</taxon>
        <taxon>Actinomycetes</taxon>
        <taxon>Pseudonocardiales</taxon>
        <taxon>Pseudonocardiaceae</taxon>
        <taxon>Pseudonocardia</taxon>
    </lineage>
</organism>
<dbReference type="NCBIfam" id="NF047719">
    <property type="entry name" value="SCO6745_fam_HTH"/>
    <property type="match status" value="1"/>
</dbReference>
<name>A0ABS6UW81_9PSEU</name>
<comment type="caution">
    <text evidence="1">The sequence shown here is derived from an EMBL/GenBank/DDBJ whole genome shotgun (WGS) entry which is preliminary data.</text>
</comment>
<sequence length="268" mass="28731">MFELLEPICLVTYLAGESAEELTALGHRTYWDGYFASRAAPLGRVPAEVVDAAFYSFADGEVARHIPSAWETVPPETSFASWRRGSAASVRRILGDGLADSPGLARAADLVTVAATSAPVQGRVLYAGWRALPVPSDPVTRLWHSATMLREHRGDGHVAVLLGTGIGGAEAHVLSALEMGIHPPESFGRIHHLPRERLVEVMDGLRERGLVDAGGHFTDAGRETKQRIEDLTDELAAAPYDALSPAELDELFAALEPLTARLVAAGSR</sequence>
<dbReference type="InterPro" id="IPR054058">
    <property type="entry name" value="HTH_67"/>
</dbReference>
<reference evidence="1 2" key="1">
    <citation type="submission" date="2020-11" db="EMBL/GenBank/DDBJ databases">
        <title>Pseudonocardia abyssalis sp. nov. and Pseudonocardia oceani sp. nov., description and phylogenomic analysis of two novel actinomycetes isolated from the deep Southern Ocean.</title>
        <authorList>
            <person name="Parra J."/>
        </authorList>
    </citation>
    <scope>NUCLEOTIDE SEQUENCE [LARGE SCALE GENOMIC DNA]</scope>
    <source>
        <strain evidence="1 2">KRD-168</strain>
    </source>
</reference>
<dbReference type="Proteomes" id="UP000694287">
    <property type="component" value="Unassembled WGS sequence"/>
</dbReference>
<gene>
    <name evidence="1" type="ORF">I4I81_19775</name>
</gene>
<evidence type="ECO:0000313" key="1">
    <source>
        <dbReference type="EMBL" id="MBW0136491.1"/>
    </source>
</evidence>
<dbReference type="EMBL" id="JADQDK010000001">
    <property type="protein sequence ID" value="MBW0136491.1"/>
    <property type="molecule type" value="Genomic_DNA"/>
</dbReference>
<keyword evidence="2" id="KW-1185">Reference proteome</keyword>
<accession>A0ABS6UW81</accession>
<protein>
    <submittedName>
        <fullName evidence="1">MarR family transcriptional regulator</fullName>
    </submittedName>
</protein>
<evidence type="ECO:0000313" key="2">
    <source>
        <dbReference type="Proteomes" id="UP000694287"/>
    </source>
</evidence>
<dbReference type="Pfam" id="PF21863">
    <property type="entry name" value="HTH_67"/>
    <property type="match status" value="1"/>
</dbReference>